<proteinExistence type="predicted"/>
<dbReference type="Proteomes" id="UP000237105">
    <property type="component" value="Unassembled WGS sequence"/>
</dbReference>
<sequence>MARKMIKLLVAALSRVRCGNWCLMRLNKRGSSKKGRGVLWDLRRKMIHNLRISRMSMFLMRMWLMVKRRL</sequence>
<accession>A0A2P5AQH4</accession>
<organism evidence="1 2">
    <name type="scientific">Parasponia andersonii</name>
    <name type="common">Sponia andersonii</name>
    <dbReference type="NCBI Taxonomy" id="3476"/>
    <lineage>
        <taxon>Eukaryota</taxon>
        <taxon>Viridiplantae</taxon>
        <taxon>Streptophyta</taxon>
        <taxon>Embryophyta</taxon>
        <taxon>Tracheophyta</taxon>
        <taxon>Spermatophyta</taxon>
        <taxon>Magnoliopsida</taxon>
        <taxon>eudicotyledons</taxon>
        <taxon>Gunneridae</taxon>
        <taxon>Pentapetalae</taxon>
        <taxon>rosids</taxon>
        <taxon>fabids</taxon>
        <taxon>Rosales</taxon>
        <taxon>Cannabaceae</taxon>
        <taxon>Parasponia</taxon>
    </lineage>
</organism>
<evidence type="ECO:0000313" key="2">
    <source>
        <dbReference type="Proteomes" id="UP000237105"/>
    </source>
</evidence>
<evidence type="ECO:0000313" key="1">
    <source>
        <dbReference type="EMBL" id="PON38799.1"/>
    </source>
</evidence>
<reference evidence="2" key="1">
    <citation type="submission" date="2016-06" db="EMBL/GenBank/DDBJ databases">
        <title>Parallel loss of symbiosis genes in relatives of nitrogen-fixing non-legume Parasponia.</title>
        <authorList>
            <person name="Van Velzen R."/>
            <person name="Holmer R."/>
            <person name="Bu F."/>
            <person name="Rutten L."/>
            <person name="Van Zeijl A."/>
            <person name="Liu W."/>
            <person name="Santuari L."/>
            <person name="Cao Q."/>
            <person name="Sharma T."/>
            <person name="Shen D."/>
            <person name="Roswanjaya Y."/>
            <person name="Wardhani T."/>
            <person name="Kalhor M.S."/>
            <person name="Jansen J."/>
            <person name="Van den Hoogen J."/>
            <person name="Gungor B."/>
            <person name="Hartog M."/>
            <person name="Hontelez J."/>
            <person name="Verver J."/>
            <person name="Yang W.-C."/>
            <person name="Schijlen E."/>
            <person name="Repin R."/>
            <person name="Schilthuizen M."/>
            <person name="Schranz E."/>
            <person name="Heidstra R."/>
            <person name="Miyata K."/>
            <person name="Fedorova E."/>
            <person name="Kohlen W."/>
            <person name="Bisseling T."/>
            <person name="Smit S."/>
            <person name="Geurts R."/>
        </authorList>
    </citation>
    <scope>NUCLEOTIDE SEQUENCE [LARGE SCALE GENOMIC DNA]</scope>
    <source>
        <strain evidence="2">cv. WU1-14</strain>
    </source>
</reference>
<dbReference type="EMBL" id="JXTB01000485">
    <property type="protein sequence ID" value="PON38799.1"/>
    <property type="molecule type" value="Genomic_DNA"/>
</dbReference>
<keyword evidence="2" id="KW-1185">Reference proteome</keyword>
<protein>
    <submittedName>
        <fullName evidence="1">Uncharacterized protein</fullName>
    </submittedName>
</protein>
<gene>
    <name evidence="1" type="ORF">PanWU01x14_309920</name>
</gene>
<name>A0A2P5AQH4_PARAD</name>
<comment type="caution">
    <text evidence="1">The sequence shown here is derived from an EMBL/GenBank/DDBJ whole genome shotgun (WGS) entry which is preliminary data.</text>
</comment>
<dbReference type="AlphaFoldDB" id="A0A2P5AQH4"/>